<dbReference type="Pfam" id="PF03544">
    <property type="entry name" value="TonB_C"/>
    <property type="match status" value="1"/>
</dbReference>
<accession>A0ABX2Q1W4</accession>
<dbReference type="SUPFAM" id="SSF49464">
    <property type="entry name" value="Carboxypeptidase regulatory domain-like"/>
    <property type="match status" value="1"/>
</dbReference>
<organism evidence="12 13">
    <name type="scientific">Hymenobacter terrestris</name>
    <dbReference type="NCBI Taxonomy" id="2748310"/>
    <lineage>
        <taxon>Bacteria</taxon>
        <taxon>Pseudomonadati</taxon>
        <taxon>Bacteroidota</taxon>
        <taxon>Cytophagia</taxon>
        <taxon>Cytophagales</taxon>
        <taxon>Hymenobacteraceae</taxon>
        <taxon>Hymenobacter</taxon>
    </lineage>
</organism>
<dbReference type="Gene3D" id="3.30.1150.10">
    <property type="match status" value="1"/>
</dbReference>
<dbReference type="InterPro" id="IPR041916">
    <property type="entry name" value="Anti_sigma_zinc_sf"/>
</dbReference>
<evidence type="ECO:0000313" key="13">
    <source>
        <dbReference type="Proteomes" id="UP000626554"/>
    </source>
</evidence>
<dbReference type="RefSeq" id="WP_176899624.1">
    <property type="nucleotide sequence ID" value="NZ_JABKAV010000018.1"/>
</dbReference>
<keyword evidence="9" id="KW-0472">Membrane</keyword>
<evidence type="ECO:0000259" key="11">
    <source>
        <dbReference type="PROSITE" id="PS52015"/>
    </source>
</evidence>
<evidence type="ECO:0000256" key="4">
    <source>
        <dbReference type="ARBA" id="ARBA00022475"/>
    </source>
</evidence>
<dbReference type="Proteomes" id="UP000626554">
    <property type="component" value="Unassembled WGS sequence"/>
</dbReference>
<comment type="caution">
    <text evidence="12">The sequence shown here is derived from an EMBL/GenBank/DDBJ whole genome shotgun (WGS) entry which is preliminary data.</text>
</comment>
<dbReference type="PROSITE" id="PS52015">
    <property type="entry name" value="TONB_CTD"/>
    <property type="match status" value="1"/>
</dbReference>
<keyword evidence="3" id="KW-0813">Transport</keyword>
<evidence type="ECO:0000256" key="5">
    <source>
        <dbReference type="ARBA" id="ARBA00022519"/>
    </source>
</evidence>
<dbReference type="EMBL" id="JABKAV010000018">
    <property type="protein sequence ID" value="NVO84950.1"/>
    <property type="molecule type" value="Genomic_DNA"/>
</dbReference>
<dbReference type="InterPro" id="IPR006260">
    <property type="entry name" value="TonB/TolA_C"/>
</dbReference>
<comment type="similarity">
    <text evidence="2">Belongs to the TonB family.</text>
</comment>
<dbReference type="Gene3D" id="1.10.10.1320">
    <property type="entry name" value="Anti-sigma factor, zinc-finger domain"/>
    <property type="match status" value="1"/>
</dbReference>
<reference evidence="12 13" key="1">
    <citation type="submission" date="2020-05" db="EMBL/GenBank/DDBJ databases">
        <title>Hymenobacter terrestris sp. nov. and Hymenobacter lapidiphilus sp. nov., isolated from regoliths in Antarctica.</title>
        <authorList>
            <person name="Sedlacek I."/>
            <person name="Pantucek R."/>
            <person name="Zeman M."/>
            <person name="Holochova P."/>
            <person name="Kralova S."/>
            <person name="Stankova E."/>
            <person name="Sedo O."/>
            <person name="Micenkova L."/>
            <person name="Svec P."/>
            <person name="Gupta V."/>
            <person name="Sood U."/>
            <person name="Korpole U.S."/>
            <person name="Lal R."/>
        </authorList>
    </citation>
    <scope>NUCLEOTIDE SEQUENCE [LARGE SCALE GENOMIC DNA]</scope>
    <source>
        <strain evidence="12 13">P5252</strain>
    </source>
</reference>
<evidence type="ECO:0000256" key="2">
    <source>
        <dbReference type="ARBA" id="ARBA00006555"/>
    </source>
</evidence>
<dbReference type="PANTHER" id="PTHR33446">
    <property type="entry name" value="PROTEIN TONB-RELATED"/>
    <property type="match status" value="1"/>
</dbReference>
<evidence type="ECO:0000313" key="12">
    <source>
        <dbReference type="EMBL" id="NVO84950.1"/>
    </source>
</evidence>
<proteinExistence type="inferred from homology"/>
<dbReference type="SUPFAM" id="SSF74653">
    <property type="entry name" value="TolA/TonB C-terminal domain"/>
    <property type="match status" value="1"/>
</dbReference>
<evidence type="ECO:0000256" key="1">
    <source>
        <dbReference type="ARBA" id="ARBA00004383"/>
    </source>
</evidence>
<name>A0ABX2Q1W4_9BACT</name>
<dbReference type="InterPro" id="IPR037682">
    <property type="entry name" value="TonB_C"/>
</dbReference>
<feature type="compositionally biased region" description="Polar residues" evidence="10">
    <location>
        <begin position="143"/>
        <end position="156"/>
    </location>
</feature>
<keyword evidence="6" id="KW-0812">Transmembrane</keyword>
<dbReference type="Gene3D" id="2.60.40.1120">
    <property type="entry name" value="Carboxypeptidase-like, regulatory domain"/>
    <property type="match status" value="1"/>
</dbReference>
<protein>
    <submittedName>
        <fullName evidence="12">TonB family protein</fullName>
    </submittedName>
</protein>
<sequence length="463" mass="48702">MPRPDDFTAALPSRHLPTELLRRYVAGELSAVQEHGVEAHTLECEQCAEILEGLEMQPAAVTDASLAELRQRLHTRVAELADETPAGPTVLPMWWRPLAAAAILLLTLGTVAWLVLRPTSRPEVAAHLPQTTEKFRGSMAPAASSTEPAAGTASTSAPEVAVVLPPARPPRPALATAPATKSGARTKLTGTTAAAPEVAGLASSPNTAVVSDAAVIAAASPDTTALASYAATQSRPAVANQLAANARTEDQPAKARAFRAAEATAGQGRTVQGRIVDTAGQPLPGATVLVPGTNTGASTNADGKFALTVPPGNRQLAVSSIGYTTQTRFLQPTDSTLTLALAPNTKQLSEVVIVRREAPPGLPSLGPLPAGGYPTFQQYLRDSLDYPERARERKLEGTVRLQFTVGTDGKLSDIKIVRRLSPECDAEAVRLLKEGPLWFPGAQNGRRTARKVEINVPFSLENR</sequence>
<evidence type="ECO:0000256" key="9">
    <source>
        <dbReference type="ARBA" id="ARBA00023136"/>
    </source>
</evidence>
<evidence type="ECO:0000256" key="7">
    <source>
        <dbReference type="ARBA" id="ARBA00022927"/>
    </source>
</evidence>
<comment type="subcellular location">
    <subcellularLocation>
        <location evidence="1">Cell inner membrane</location>
        <topology evidence="1">Single-pass membrane protein</topology>
        <orientation evidence="1">Periplasmic side</orientation>
    </subcellularLocation>
</comment>
<dbReference type="Pfam" id="PF13715">
    <property type="entry name" value="CarbopepD_reg_2"/>
    <property type="match status" value="1"/>
</dbReference>
<keyword evidence="8" id="KW-1133">Transmembrane helix</keyword>
<evidence type="ECO:0000256" key="8">
    <source>
        <dbReference type="ARBA" id="ARBA00022989"/>
    </source>
</evidence>
<dbReference type="PRINTS" id="PR01374">
    <property type="entry name" value="TONBPROTEIN"/>
</dbReference>
<evidence type="ECO:0000256" key="6">
    <source>
        <dbReference type="ARBA" id="ARBA00022692"/>
    </source>
</evidence>
<keyword evidence="5" id="KW-0997">Cell inner membrane</keyword>
<keyword evidence="4" id="KW-1003">Cell membrane</keyword>
<evidence type="ECO:0000256" key="10">
    <source>
        <dbReference type="SAM" id="MobiDB-lite"/>
    </source>
</evidence>
<dbReference type="NCBIfam" id="TIGR01352">
    <property type="entry name" value="tonB_Cterm"/>
    <property type="match status" value="1"/>
</dbReference>
<dbReference type="InterPro" id="IPR008969">
    <property type="entry name" value="CarboxyPept-like_regulatory"/>
</dbReference>
<keyword evidence="7" id="KW-0653">Protein transport</keyword>
<evidence type="ECO:0000256" key="3">
    <source>
        <dbReference type="ARBA" id="ARBA00022448"/>
    </source>
</evidence>
<keyword evidence="13" id="KW-1185">Reference proteome</keyword>
<gene>
    <name evidence="12" type="ORF">HW556_08665</name>
</gene>
<dbReference type="InterPro" id="IPR003538">
    <property type="entry name" value="TonB"/>
</dbReference>
<dbReference type="InterPro" id="IPR051045">
    <property type="entry name" value="TonB-dependent_transducer"/>
</dbReference>
<feature type="domain" description="TonB C-terminal" evidence="11">
    <location>
        <begin position="371"/>
        <end position="463"/>
    </location>
</feature>
<feature type="region of interest" description="Disordered" evidence="10">
    <location>
        <begin position="127"/>
        <end position="185"/>
    </location>
</feature>
<dbReference type="PANTHER" id="PTHR33446:SF2">
    <property type="entry name" value="PROTEIN TONB"/>
    <property type="match status" value="1"/>
</dbReference>